<feature type="active site" description="Proton acceptor" evidence="4">
    <location>
        <position position="301"/>
    </location>
</feature>
<dbReference type="EMBL" id="KN847480">
    <property type="protein sequence ID" value="KIX02321.1"/>
    <property type="molecule type" value="Genomic_DNA"/>
</dbReference>
<name>A0A0D2IGC0_9EURO</name>
<reference evidence="6 7" key="1">
    <citation type="submission" date="2015-01" db="EMBL/GenBank/DDBJ databases">
        <title>The Genome Sequence of Rhinocladiella mackenzie CBS 650.93.</title>
        <authorList>
            <consortium name="The Broad Institute Genomics Platform"/>
            <person name="Cuomo C."/>
            <person name="de Hoog S."/>
            <person name="Gorbushina A."/>
            <person name="Stielow B."/>
            <person name="Teixiera M."/>
            <person name="Abouelleil A."/>
            <person name="Chapman S.B."/>
            <person name="Priest M."/>
            <person name="Young S.K."/>
            <person name="Wortman J."/>
            <person name="Nusbaum C."/>
            <person name="Birren B."/>
        </authorList>
    </citation>
    <scope>NUCLEOTIDE SEQUENCE [LARGE SCALE GENOMIC DNA]</scope>
    <source>
        <strain evidence="6 7">CBS 650.93</strain>
    </source>
</reference>
<dbReference type="InterPro" id="IPR016461">
    <property type="entry name" value="COMT-like"/>
</dbReference>
<evidence type="ECO:0000256" key="4">
    <source>
        <dbReference type="PIRSR" id="PIRSR005739-1"/>
    </source>
</evidence>
<evidence type="ECO:0000256" key="2">
    <source>
        <dbReference type="ARBA" id="ARBA00022679"/>
    </source>
</evidence>
<dbReference type="PROSITE" id="PS51683">
    <property type="entry name" value="SAM_OMT_II"/>
    <property type="match status" value="1"/>
</dbReference>
<dbReference type="InterPro" id="IPR001077">
    <property type="entry name" value="COMT_C"/>
</dbReference>
<evidence type="ECO:0000256" key="1">
    <source>
        <dbReference type="ARBA" id="ARBA00022603"/>
    </source>
</evidence>
<dbReference type="Gene3D" id="1.10.10.10">
    <property type="entry name" value="Winged helix-like DNA-binding domain superfamily/Winged helix DNA-binding domain"/>
    <property type="match status" value="1"/>
</dbReference>
<dbReference type="VEuPathDB" id="FungiDB:Z518_08262"/>
<dbReference type="PANTHER" id="PTHR43712">
    <property type="entry name" value="PUTATIVE (AFU_ORTHOLOGUE AFUA_4G14580)-RELATED"/>
    <property type="match status" value="1"/>
</dbReference>
<dbReference type="Proteomes" id="UP000053617">
    <property type="component" value="Unassembled WGS sequence"/>
</dbReference>
<dbReference type="OrthoDB" id="1535081at2759"/>
<keyword evidence="7" id="KW-1185">Reference proteome</keyword>
<dbReference type="GO" id="GO:0008171">
    <property type="term" value="F:O-methyltransferase activity"/>
    <property type="evidence" value="ECO:0007669"/>
    <property type="project" value="InterPro"/>
</dbReference>
<feature type="domain" description="O-methyltransferase C-terminal" evidence="5">
    <location>
        <begin position="232"/>
        <end position="372"/>
    </location>
</feature>
<keyword evidence="3" id="KW-0949">S-adenosyl-L-methionine</keyword>
<dbReference type="Pfam" id="PF00891">
    <property type="entry name" value="Methyltransf_2"/>
    <property type="match status" value="1"/>
</dbReference>
<protein>
    <recommendedName>
        <fullName evidence="5">O-methyltransferase C-terminal domain-containing protein</fullName>
    </recommendedName>
</protein>
<evidence type="ECO:0000256" key="3">
    <source>
        <dbReference type="ARBA" id="ARBA00022691"/>
    </source>
</evidence>
<dbReference type="SUPFAM" id="SSF53335">
    <property type="entry name" value="S-adenosyl-L-methionine-dependent methyltransferases"/>
    <property type="match status" value="1"/>
</dbReference>
<keyword evidence="1" id="KW-0489">Methyltransferase</keyword>
<dbReference type="SUPFAM" id="SSF46785">
    <property type="entry name" value="Winged helix' DNA-binding domain"/>
    <property type="match status" value="1"/>
</dbReference>
<dbReference type="HOGENOM" id="CLU_005533_5_0_1"/>
<keyword evidence="2" id="KW-0808">Transferase</keyword>
<evidence type="ECO:0000259" key="5">
    <source>
        <dbReference type="Pfam" id="PF00891"/>
    </source>
</evidence>
<organism evidence="6 7">
    <name type="scientific">Rhinocladiella mackenziei CBS 650.93</name>
    <dbReference type="NCBI Taxonomy" id="1442369"/>
    <lineage>
        <taxon>Eukaryota</taxon>
        <taxon>Fungi</taxon>
        <taxon>Dikarya</taxon>
        <taxon>Ascomycota</taxon>
        <taxon>Pezizomycotina</taxon>
        <taxon>Eurotiomycetes</taxon>
        <taxon>Chaetothyriomycetidae</taxon>
        <taxon>Chaetothyriales</taxon>
        <taxon>Herpotrichiellaceae</taxon>
        <taxon>Rhinocladiella</taxon>
    </lineage>
</organism>
<dbReference type="GO" id="GO:0032259">
    <property type="term" value="P:methylation"/>
    <property type="evidence" value="ECO:0007669"/>
    <property type="project" value="UniProtKB-KW"/>
</dbReference>
<dbReference type="PANTHER" id="PTHR43712:SF17">
    <property type="entry name" value="O-METHYLTRANSFERASE"/>
    <property type="match status" value="1"/>
</dbReference>
<evidence type="ECO:0000313" key="6">
    <source>
        <dbReference type="EMBL" id="KIX02321.1"/>
    </source>
</evidence>
<dbReference type="InterPro" id="IPR036390">
    <property type="entry name" value="WH_DNA-bd_sf"/>
</dbReference>
<dbReference type="InterPro" id="IPR029063">
    <property type="entry name" value="SAM-dependent_MTases_sf"/>
</dbReference>
<dbReference type="Gene3D" id="3.40.50.150">
    <property type="entry name" value="Vaccinia Virus protein VP39"/>
    <property type="match status" value="1"/>
</dbReference>
<dbReference type="AlphaFoldDB" id="A0A0D2IGC0"/>
<evidence type="ECO:0000313" key="7">
    <source>
        <dbReference type="Proteomes" id="UP000053617"/>
    </source>
</evidence>
<gene>
    <name evidence="6" type="ORF">Z518_08262</name>
</gene>
<proteinExistence type="predicted"/>
<dbReference type="RefSeq" id="XP_013269457.1">
    <property type="nucleotide sequence ID" value="XM_013414003.1"/>
</dbReference>
<accession>A0A0D2IGC0</accession>
<dbReference type="InterPro" id="IPR036388">
    <property type="entry name" value="WH-like_DNA-bd_sf"/>
</dbReference>
<dbReference type="GeneID" id="25296333"/>
<sequence length="393" mass="44044">MSSTAELLDRVVAHCTSMRQGNLNIRSDLLMTLQKLQFELETPQETFFRITWGQPALHLALAFANDIKAYDVLSLDNDSPKSSAQLAGLSGADPILVGRMMRHLAAMGAVRQVDIDRFASTKFTKLLQDNVYADSLKFIFDDFGPVRPRTAGYLKSIGWQTPTDPENCAVQYAFDLPKGTSMFGWFGMNPEIGARFGSMMIAWMRNKPFWADYNAYPVQERLMSVEEEDGVLLVDVGGGKGHDLAGFKARYPEVKGRLICQELPYLIPEINVEGVEPMAHDFNTPQPVKGAQAYFLHQILHDYNDGKCVHILKQIVPVMRRAYSKILIAEIIVPDMGAHYTTTALDLELMQCLAARERTEAQFRDLLDRAGLKVAGIFKHPEAHDSIIEAVLF</sequence>